<comment type="caution">
    <text evidence="1">The sequence shown here is derived from an EMBL/GenBank/DDBJ whole genome shotgun (WGS) entry which is preliminary data.</text>
</comment>
<reference evidence="1 2" key="1">
    <citation type="submission" date="2011-05" db="EMBL/GenBank/DDBJ databases">
        <title>Whole genome shotgun sequence of Gordonia alkanivorans NBRC 16433.</title>
        <authorList>
            <person name="Hosoyama A."/>
            <person name="Nakamura S."/>
            <person name="Takarada H."/>
            <person name="Tsuchikane K."/>
            <person name="Yamazaki S."/>
            <person name="Fujita N."/>
        </authorList>
    </citation>
    <scope>NUCLEOTIDE SEQUENCE [LARGE SCALE GENOMIC DNA]</scope>
    <source>
        <strain evidence="1 2">NBRC 16433</strain>
    </source>
</reference>
<dbReference type="RefSeq" id="WP_006359124.1">
    <property type="nucleotide sequence ID" value="NZ_BACI01000062.1"/>
</dbReference>
<dbReference type="PANTHER" id="PTHR39456:SF1">
    <property type="entry name" value="METAL-DEPENDENT HYDROLASE"/>
    <property type="match status" value="1"/>
</dbReference>
<protein>
    <recommendedName>
        <fullName evidence="3">Metal-dependent hydrolase</fullName>
    </recommendedName>
</protein>
<accession>F9VWL2</accession>
<evidence type="ECO:0008006" key="3">
    <source>
        <dbReference type="Google" id="ProtNLM"/>
    </source>
</evidence>
<evidence type="ECO:0000313" key="1">
    <source>
        <dbReference type="EMBL" id="GAA13001.1"/>
    </source>
</evidence>
<dbReference type="Proteomes" id="UP000003558">
    <property type="component" value="Unassembled WGS sequence"/>
</dbReference>
<sequence length="304" mass="34202">MNGNERAISSVDDAGVADTKAGTPIRARRIKFSYPQGAMNRHYVSDDLIMSHVVSMLSSVFPEGEDFFIRSVKYYKDEITDPTLRAQVDGFIGQEATHGREHREINERLQEMGYPTRLNDRLTKRALAMIYRHAPHKYSLAMTAGLEHYTATLASLLLTNPEARSLLTSDEMRGLLLWHAYEEVEHKAVAFDVYRAIGGSEALRIGTMRGIHITFLGLVTVSTLASMLTDRATYNPARVLRSVAAMRTNPWINRDVLRELGTYTRRGFHPSDNPTVHLLETWGSELFGDQGILADHLVGASKRR</sequence>
<dbReference type="InterPro" id="IPR016516">
    <property type="entry name" value="UCP07580"/>
</dbReference>
<dbReference type="PANTHER" id="PTHR39456">
    <property type="entry name" value="METAL-DEPENDENT HYDROLASE"/>
    <property type="match status" value="1"/>
</dbReference>
<dbReference type="eggNOG" id="COG3687">
    <property type="taxonomic scope" value="Bacteria"/>
</dbReference>
<dbReference type="STRING" id="1027371.GOALK_062_00010"/>
<name>F9VWL2_9ACTN</name>
<organism evidence="1 2">
    <name type="scientific">Gordonia alkanivorans NBRC 16433</name>
    <dbReference type="NCBI Taxonomy" id="1027371"/>
    <lineage>
        <taxon>Bacteria</taxon>
        <taxon>Bacillati</taxon>
        <taxon>Actinomycetota</taxon>
        <taxon>Actinomycetes</taxon>
        <taxon>Mycobacteriales</taxon>
        <taxon>Gordoniaceae</taxon>
        <taxon>Gordonia</taxon>
    </lineage>
</organism>
<proteinExistence type="predicted"/>
<dbReference type="EMBL" id="BACI01000062">
    <property type="protein sequence ID" value="GAA13001.1"/>
    <property type="molecule type" value="Genomic_DNA"/>
</dbReference>
<dbReference type="AlphaFoldDB" id="F9VWL2"/>
<gene>
    <name evidence="1" type="ORF">GOALK_062_00010</name>
</gene>
<dbReference type="PIRSF" id="PIRSF007580">
    <property type="entry name" value="UCP07580"/>
    <property type="match status" value="1"/>
</dbReference>
<evidence type="ECO:0000313" key="2">
    <source>
        <dbReference type="Proteomes" id="UP000003558"/>
    </source>
</evidence>
<dbReference type="Pfam" id="PF10118">
    <property type="entry name" value="Metal_hydrol"/>
    <property type="match status" value="1"/>
</dbReference>